<dbReference type="PANTHER" id="PTHR23084">
    <property type="entry name" value="PHOSPHATIDYLINOSITOL-4-PHOSPHATE 5-KINASE RELATED"/>
    <property type="match status" value="1"/>
</dbReference>
<evidence type="ECO:0008006" key="3">
    <source>
        <dbReference type="Google" id="ProtNLM"/>
    </source>
</evidence>
<comment type="caution">
    <text evidence="1">The sequence shown here is derived from an EMBL/GenBank/DDBJ whole genome shotgun (WGS) entry which is preliminary data.</text>
</comment>
<dbReference type="AlphaFoldDB" id="A0A196SHE9"/>
<gene>
    <name evidence="1" type="ORF">AV274_1831</name>
</gene>
<proteinExistence type="predicted"/>
<evidence type="ECO:0000313" key="2">
    <source>
        <dbReference type="Proteomes" id="UP000078348"/>
    </source>
</evidence>
<organism evidence="1 2">
    <name type="scientific">Blastocystis sp. subtype 1 (strain ATCC 50177 / NandII)</name>
    <dbReference type="NCBI Taxonomy" id="478820"/>
    <lineage>
        <taxon>Eukaryota</taxon>
        <taxon>Sar</taxon>
        <taxon>Stramenopiles</taxon>
        <taxon>Bigyra</taxon>
        <taxon>Opalozoa</taxon>
        <taxon>Opalinata</taxon>
        <taxon>Blastocystidae</taxon>
        <taxon>Blastocystis</taxon>
    </lineage>
</organism>
<accession>A0A196SHE9</accession>
<dbReference type="OrthoDB" id="187215at2759"/>
<dbReference type="Proteomes" id="UP000078348">
    <property type="component" value="Unassembled WGS sequence"/>
</dbReference>
<name>A0A196SHE9_BLAHN</name>
<dbReference type="Gene3D" id="2.20.110.10">
    <property type="entry name" value="Histone H3 K4-specific methyltransferase SET7/9 N-terminal domain"/>
    <property type="match status" value="1"/>
</dbReference>
<dbReference type="EMBL" id="LXWW01000079">
    <property type="protein sequence ID" value="OAO16453.1"/>
    <property type="molecule type" value="Genomic_DNA"/>
</dbReference>
<reference evidence="1 2" key="1">
    <citation type="submission" date="2016-05" db="EMBL/GenBank/DDBJ databases">
        <title>Nuclear genome of Blastocystis sp. subtype 1 NandII.</title>
        <authorList>
            <person name="Gentekaki E."/>
            <person name="Curtis B."/>
            <person name="Stairs C."/>
            <person name="Eme L."/>
            <person name="Herman E."/>
            <person name="Klimes V."/>
            <person name="Arias M.C."/>
            <person name="Elias M."/>
            <person name="Hilliou F."/>
            <person name="Klute M."/>
            <person name="Malik S.-B."/>
            <person name="Pightling A."/>
            <person name="Rachubinski R."/>
            <person name="Salas D."/>
            <person name="Schlacht A."/>
            <person name="Suga H."/>
            <person name="Archibald J."/>
            <person name="Ball S.G."/>
            <person name="Clark G."/>
            <person name="Dacks J."/>
            <person name="Van Der Giezen M."/>
            <person name="Tsaousis A."/>
            <person name="Roger A."/>
        </authorList>
    </citation>
    <scope>NUCLEOTIDE SEQUENCE [LARGE SCALE GENOMIC DNA]</scope>
    <source>
        <strain evidence="2">ATCC 50177 / NandII</strain>
    </source>
</reference>
<protein>
    <recommendedName>
        <fullName evidence="3">MORN repeat-containing protein</fullName>
    </recommendedName>
</protein>
<sequence length="241" mass="27942">MELSRNGVIEVDVESHELLRVNEEEVSGIEHKKVLDLSDDGERWEGDVLNNQPYGWGVVYDSEGEKKYEGFMIGEVNVCYGTQYYSDIQKVEYEGEWCEGKRWGRGVQFDRAGNKVYDGEWMNDEQPSKRVVLTEENQLLHNRVEELIVNNDCCNGREWSVEEVKLIGLNQLERVVIGGADPDHHFYLKNCEKLRELKIGYYSFYDYSVCEIENLPSLEVIEMGEWDDASLELKSDSEGMN</sequence>
<dbReference type="PANTHER" id="PTHR23084:SF263">
    <property type="entry name" value="MORN REPEAT-CONTAINING PROTEIN 1"/>
    <property type="match status" value="1"/>
</dbReference>
<keyword evidence="2" id="KW-1185">Reference proteome</keyword>
<dbReference type="SUPFAM" id="SSF82185">
    <property type="entry name" value="Histone H3 K4-specific methyltransferase SET7/9 N-terminal domain"/>
    <property type="match status" value="1"/>
</dbReference>
<evidence type="ECO:0000313" key="1">
    <source>
        <dbReference type="EMBL" id="OAO16453.1"/>
    </source>
</evidence>